<gene>
    <name evidence="6" type="ORF">BABINDRAFT_18759</name>
</gene>
<dbReference type="PROSITE" id="PS50896">
    <property type="entry name" value="LISH"/>
    <property type="match status" value="1"/>
</dbReference>
<evidence type="ECO:0000256" key="5">
    <source>
        <dbReference type="PROSITE-ProRule" id="PRU00221"/>
    </source>
</evidence>
<dbReference type="STRING" id="984486.A0A1E3QWB1"/>
<dbReference type="PRINTS" id="PR00320">
    <property type="entry name" value="GPROTEINBRPT"/>
</dbReference>
<reference evidence="7" key="1">
    <citation type="submission" date="2016-05" db="EMBL/GenBank/DDBJ databases">
        <title>Comparative genomics of biotechnologically important yeasts.</title>
        <authorList>
            <consortium name="DOE Joint Genome Institute"/>
            <person name="Riley R."/>
            <person name="Haridas S."/>
            <person name="Wolfe K.H."/>
            <person name="Lopes M.R."/>
            <person name="Hittinger C.T."/>
            <person name="Goker M."/>
            <person name="Salamov A."/>
            <person name="Wisecaver J."/>
            <person name="Long T.M."/>
            <person name="Aerts A.L."/>
            <person name="Barry K."/>
            <person name="Choi C."/>
            <person name="Clum A."/>
            <person name="Coughlan A.Y."/>
            <person name="Deshpande S."/>
            <person name="Douglass A.P."/>
            <person name="Hanson S.J."/>
            <person name="Klenk H.-P."/>
            <person name="Labutti K."/>
            <person name="Lapidus A."/>
            <person name="Lindquist E."/>
            <person name="Lipzen A."/>
            <person name="Meier-Kolthoff J.P."/>
            <person name="Ohm R.A."/>
            <person name="Otillar R.P."/>
            <person name="Pangilinan J."/>
            <person name="Peng Y."/>
            <person name="Rokas A."/>
            <person name="Rosa C.A."/>
            <person name="Scheuner C."/>
            <person name="Sibirny A.A."/>
            <person name="Slot J.C."/>
            <person name="Stielow J.B."/>
            <person name="Sun H."/>
            <person name="Kurtzman C.P."/>
            <person name="Blackwell M."/>
            <person name="Grigoriev I.V."/>
            <person name="Jeffries T.W."/>
        </authorList>
    </citation>
    <scope>NUCLEOTIDE SEQUENCE [LARGE SCALE GENOMIC DNA]</scope>
    <source>
        <strain evidence="7">NRRL Y-12698</strain>
    </source>
</reference>
<dbReference type="SMART" id="SM00320">
    <property type="entry name" value="WD40"/>
    <property type="match status" value="5"/>
</dbReference>
<dbReference type="PROSITE" id="PS50082">
    <property type="entry name" value="WD_REPEATS_2"/>
    <property type="match status" value="3"/>
</dbReference>
<feature type="repeat" description="WD" evidence="5">
    <location>
        <begin position="348"/>
        <end position="379"/>
    </location>
</feature>
<evidence type="ECO:0000256" key="2">
    <source>
        <dbReference type="ARBA" id="ARBA00022574"/>
    </source>
</evidence>
<comment type="subcellular location">
    <subcellularLocation>
        <location evidence="1">Nucleus</location>
    </subcellularLocation>
</comment>
<feature type="non-terminal residue" evidence="6">
    <location>
        <position position="423"/>
    </location>
</feature>
<dbReference type="GeneID" id="30149056"/>
<dbReference type="Pfam" id="PF00400">
    <property type="entry name" value="WD40"/>
    <property type="match status" value="4"/>
</dbReference>
<dbReference type="RefSeq" id="XP_018987283.1">
    <property type="nucleotide sequence ID" value="XM_019131203.1"/>
</dbReference>
<dbReference type="GO" id="GO:0032874">
    <property type="term" value="P:positive regulation of stress-activated MAPK cascade"/>
    <property type="evidence" value="ECO:0007669"/>
    <property type="project" value="EnsemblFungi"/>
</dbReference>
<accession>A0A1E3QWB1</accession>
<dbReference type="PANTHER" id="PTHR22846">
    <property type="entry name" value="WD40 REPEAT PROTEIN"/>
    <property type="match status" value="1"/>
</dbReference>
<evidence type="ECO:0000313" key="7">
    <source>
        <dbReference type="Proteomes" id="UP000094336"/>
    </source>
</evidence>
<dbReference type="EMBL" id="KV454427">
    <property type="protein sequence ID" value="ODQ81955.1"/>
    <property type="molecule type" value="Genomic_DNA"/>
</dbReference>
<protein>
    <recommendedName>
        <fullName evidence="8">LisH domain-containing protein</fullName>
    </recommendedName>
</protein>
<organism evidence="6 7">
    <name type="scientific">Babjeviella inositovora NRRL Y-12698</name>
    <dbReference type="NCBI Taxonomy" id="984486"/>
    <lineage>
        <taxon>Eukaryota</taxon>
        <taxon>Fungi</taxon>
        <taxon>Dikarya</taxon>
        <taxon>Ascomycota</taxon>
        <taxon>Saccharomycotina</taxon>
        <taxon>Pichiomycetes</taxon>
        <taxon>Serinales incertae sedis</taxon>
        <taxon>Babjeviella</taxon>
    </lineage>
</organism>
<dbReference type="GO" id="GO:0034967">
    <property type="term" value="C:Set3 complex"/>
    <property type="evidence" value="ECO:0007669"/>
    <property type="project" value="EnsemblFungi"/>
</dbReference>
<dbReference type="SMART" id="SM00667">
    <property type="entry name" value="LisH"/>
    <property type="match status" value="1"/>
</dbReference>
<dbReference type="FunFam" id="1.20.960.30:FF:000001">
    <property type="entry name" value="F-box-like/WD repeat-containing protein TBL1XR1"/>
    <property type="match status" value="1"/>
</dbReference>
<feature type="repeat" description="WD" evidence="5">
    <location>
        <begin position="306"/>
        <end position="347"/>
    </location>
</feature>
<dbReference type="InterPro" id="IPR019775">
    <property type="entry name" value="WD40_repeat_CS"/>
</dbReference>
<evidence type="ECO:0000256" key="3">
    <source>
        <dbReference type="ARBA" id="ARBA00022737"/>
    </source>
</evidence>
<dbReference type="InterPro" id="IPR006594">
    <property type="entry name" value="LisH"/>
</dbReference>
<dbReference type="InterPro" id="IPR015943">
    <property type="entry name" value="WD40/YVTN_repeat-like_dom_sf"/>
</dbReference>
<proteinExistence type="predicted"/>
<sequence length="423" mass="46398">MSINSEELNYLVWRYLQESGFATTAFLLQDESRCDRLDEQYAPYIPAGSLVNLTQRGILYCEADELVDDKGHIADNTDTINKFTLVRALMKDQELPTELTQRDMTPHYAKTETNEPDVPVQEEKTTDDFIQVIDSTFTFPAATAAQWNPVSSAPVLAYASSTAQICVVPHADTLLTLAHPLAQSISCCAWAPNGGLLVTAQESGELRLWSTDGKLRNVFFLHHLPVVTVKWSEDLKHIASFDVGGKLIVWDIANASAIYQSTLSEQKEAPGIEICWLDPSKLAFPAENYTINILTLVPTPAVITTLVAHTVTISALTYDPRGKRLISSSDDGQICLWSGHSTSPVQIIKAHSQPVVYAEPFSDDLILSASLDGTVKVWNSRGIQVGLGLNDIGISCAEMSQDSRWLATGSIDGDVKIWDLSSI</sequence>
<evidence type="ECO:0000313" key="6">
    <source>
        <dbReference type="EMBL" id="ODQ81955.1"/>
    </source>
</evidence>
<dbReference type="Gene3D" id="2.130.10.10">
    <property type="entry name" value="YVTN repeat-like/Quinoprotein amine dehydrogenase"/>
    <property type="match status" value="1"/>
</dbReference>
<dbReference type="InterPro" id="IPR020472">
    <property type="entry name" value="WD40_PAC1"/>
</dbReference>
<keyword evidence="4" id="KW-0539">Nucleus</keyword>
<dbReference type="AlphaFoldDB" id="A0A1E3QWB1"/>
<name>A0A1E3QWB1_9ASCO</name>
<dbReference type="Proteomes" id="UP000094336">
    <property type="component" value="Unassembled WGS sequence"/>
</dbReference>
<evidence type="ECO:0000256" key="4">
    <source>
        <dbReference type="ARBA" id="ARBA00023242"/>
    </source>
</evidence>
<dbReference type="PROSITE" id="PS00678">
    <property type="entry name" value="WD_REPEATS_1"/>
    <property type="match status" value="1"/>
</dbReference>
<evidence type="ECO:0000256" key="1">
    <source>
        <dbReference type="ARBA" id="ARBA00004123"/>
    </source>
</evidence>
<dbReference type="Pfam" id="PF08513">
    <property type="entry name" value="LisH"/>
    <property type="match status" value="1"/>
</dbReference>
<keyword evidence="3" id="KW-0677">Repeat</keyword>
<dbReference type="InterPro" id="IPR036322">
    <property type="entry name" value="WD40_repeat_dom_sf"/>
</dbReference>
<keyword evidence="7" id="KW-1185">Reference proteome</keyword>
<dbReference type="SUPFAM" id="SSF50978">
    <property type="entry name" value="WD40 repeat-like"/>
    <property type="match status" value="1"/>
</dbReference>
<dbReference type="PROSITE" id="PS50294">
    <property type="entry name" value="WD_REPEATS_REGION"/>
    <property type="match status" value="2"/>
</dbReference>
<dbReference type="Gene3D" id="1.20.960.30">
    <property type="match status" value="1"/>
</dbReference>
<dbReference type="GO" id="GO:0003714">
    <property type="term" value="F:transcription corepressor activity"/>
    <property type="evidence" value="ECO:0007669"/>
    <property type="project" value="InterPro"/>
</dbReference>
<dbReference type="InterPro" id="IPR001680">
    <property type="entry name" value="WD40_rpt"/>
</dbReference>
<feature type="repeat" description="WD" evidence="5">
    <location>
        <begin position="387"/>
        <end position="423"/>
    </location>
</feature>
<dbReference type="GO" id="GO:0006357">
    <property type="term" value="P:regulation of transcription by RNA polymerase II"/>
    <property type="evidence" value="ECO:0007669"/>
    <property type="project" value="TreeGrafter"/>
</dbReference>
<keyword evidence="2 5" id="KW-0853">WD repeat</keyword>
<dbReference type="GO" id="GO:0045835">
    <property type="term" value="P:negative regulation of meiotic nuclear division"/>
    <property type="evidence" value="ECO:0007669"/>
    <property type="project" value="EnsemblFungi"/>
</dbReference>
<dbReference type="PANTHER" id="PTHR22846:SF2">
    <property type="entry name" value="F-BOX-LIKE_WD REPEAT-CONTAINING PROTEIN EBI"/>
    <property type="match status" value="1"/>
</dbReference>
<dbReference type="InterPro" id="IPR045183">
    <property type="entry name" value="Ebi-like"/>
</dbReference>
<dbReference type="OrthoDB" id="1367865at2759"/>
<evidence type="ECO:0008006" key="8">
    <source>
        <dbReference type="Google" id="ProtNLM"/>
    </source>
</evidence>